<feature type="region of interest" description="Disordered" evidence="1">
    <location>
        <begin position="143"/>
        <end position="181"/>
    </location>
</feature>
<evidence type="ECO:0000256" key="1">
    <source>
        <dbReference type="SAM" id="MobiDB-lite"/>
    </source>
</evidence>
<proteinExistence type="predicted"/>
<dbReference type="EMBL" id="CCBQ010000004">
    <property type="protein sequence ID" value="CDO92021.1"/>
    <property type="molecule type" value="Genomic_DNA"/>
</dbReference>
<name>A0A0A8L187_9SACH</name>
<reference evidence="2 3" key="1">
    <citation type="submission" date="2014-03" db="EMBL/GenBank/DDBJ databases">
        <title>The genome of Kluyveromyces dobzhanskii.</title>
        <authorList>
            <person name="Nystedt B."/>
            <person name="Astrom S."/>
        </authorList>
    </citation>
    <scope>NUCLEOTIDE SEQUENCE [LARGE SCALE GENOMIC DNA]</scope>
    <source>
        <strain evidence="2 3">CBS 2104</strain>
    </source>
</reference>
<gene>
    <name evidence="2" type="ORF">KLDO_g350</name>
</gene>
<feature type="compositionally biased region" description="Basic and acidic residues" evidence="1">
    <location>
        <begin position="143"/>
        <end position="159"/>
    </location>
</feature>
<sequence length="360" mass="41858">MIRQDGQLVILPSKLAIGSKLDAGSYFMLKLGQNAIRFNSTRGSLEFTVSASDWDNDLEFILFKRRPRSKNDLRGCRRRDVLDRYSININTTKPKELNQYYVGWKQVELNSSVKHVQFIVDIEFFPSSGPIIPLKSLHSSHKEDSVKEVTVKNKPELQKQKRLPISNEKKGDSNQNPEPNVKFFPRFRRHSRHLKKHSPEASNEDISFDNVIEYDGKENVVTAGNYRHGFKIYEESVSDTSDVYSFIDKNKEKIRNYDHDTLVINETPKDILKDELVRFRLGDKLMFMHSFPTANVKLTGYLGNGRWSIPETSATRRQIYLLQQPSLPPPRLPPKCPKGMMWEEYYLLNKGKYIDEVIRT</sequence>
<dbReference type="Proteomes" id="UP000031516">
    <property type="component" value="Unassembled WGS sequence"/>
</dbReference>
<comment type="caution">
    <text evidence="2">The sequence shown here is derived from an EMBL/GenBank/DDBJ whole genome shotgun (WGS) entry which is preliminary data.</text>
</comment>
<keyword evidence="3" id="KW-1185">Reference proteome</keyword>
<dbReference type="AlphaFoldDB" id="A0A0A8L187"/>
<dbReference type="OrthoDB" id="4068241at2759"/>
<organism evidence="2 3">
    <name type="scientific">Kluyveromyces dobzhanskii CBS 2104</name>
    <dbReference type="NCBI Taxonomy" id="1427455"/>
    <lineage>
        <taxon>Eukaryota</taxon>
        <taxon>Fungi</taxon>
        <taxon>Dikarya</taxon>
        <taxon>Ascomycota</taxon>
        <taxon>Saccharomycotina</taxon>
        <taxon>Saccharomycetes</taxon>
        <taxon>Saccharomycetales</taxon>
        <taxon>Saccharomycetaceae</taxon>
        <taxon>Kluyveromyces</taxon>
    </lineage>
</organism>
<protein>
    <submittedName>
        <fullName evidence="2">WGS project CCBQ000000000 data, contig 00107</fullName>
    </submittedName>
</protein>
<accession>A0A0A8L187</accession>
<evidence type="ECO:0000313" key="3">
    <source>
        <dbReference type="Proteomes" id="UP000031516"/>
    </source>
</evidence>
<evidence type="ECO:0000313" key="2">
    <source>
        <dbReference type="EMBL" id="CDO92021.1"/>
    </source>
</evidence>